<name>A0A517STR8_9BACT</name>
<evidence type="ECO:0000259" key="3">
    <source>
        <dbReference type="Pfam" id="PF13677"/>
    </source>
</evidence>
<evidence type="ECO:0000256" key="2">
    <source>
        <dbReference type="ARBA" id="ARBA00023136"/>
    </source>
</evidence>
<dbReference type="EMBL" id="CP036272">
    <property type="protein sequence ID" value="QDT59528.1"/>
    <property type="molecule type" value="Genomic_DNA"/>
</dbReference>
<dbReference type="Proteomes" id="UP000315003">
    <property type="component" value="Chromosome"/>
</dbReference>
<feature type="domain" description="Motility protein B-like N-terminal" evidence="3">
    <location>
        <begin position="6"/>
        <end position="38"/>
    </location>
</feature>
<gene>
    <name evidence="4" type="ORF">SV7mr_20360</name>
</gene>
<dbReference type="GO" id="GO:0016020">
    <property type="term" value="C:membrane"/>
    <property type="evidence" value="ECO:0007669"/>
    <property type="project" value="UniProtKB-SubCell"/>
</dbReference>
<protein>
    <recommendedName>
        <fullName evidence="3">Motility protein B-like N-terminal domain-containing protein</fullName>
    </recommendedName>
</protein>
<dbReference type="Pfam" id="PF13677">
    <property type="entry name" value="MotB_plug"/>
    <property type="match status" value="1"/>
</dbReference>
<evidence type="ECO:0000313" key="4">
    <source>
        <dbReference type="EMBL" id="QDT59528.1"/>
    </source>
</evidence>
<comment type="subcellular location">
    <subcellularLocation>
        <location evidence="1">Membrane</location>
    </subcellularLocation>
</comment>
<organism evidence="4 5">
    <name type="scientific">Stieleria bergensis</name>
    <dbReference type="NCBI Taxonomy" id="2528025"/>
    <lineage>
        <taxon>Bacteria</taxon>
        <taxon>Pseudomonadati</taxon>
        <taxon>Planctomycetota</taxon>
        <taxon>Planctomycetia</taxon>
        <taxon>Pirellulales</taxon>
        <taxon>Pirellulaceae</taxon>
        <taxon>Stieleria</taxon>
    </lineage>
</organism>
<dbReference type="OrthoDB" id="251623at2"/>
<reference evidence="4 5" key="1">
    <citation type="submission" date="2019-02" db="EMBL/GenBank/DDBJ databases">
        <title>Deep-cultivation of Planctomycetes and their phenomic and genomic characterization uncovers novel biology.</title>
        <authorList>
            <person name="Wiegand S."/>
            <person name="Jogler M."/>
            <person name="Boedeker C."/>
            <person name="Pinto D."/>
            <person name="Vollmers J."/>
            <person name="Rivas-Marin E."/>
            <person name="Kohn T."/>
            <person name="Peeters S.H."/>
            <person name="Heuer A."/>
            <person name="Rast P."/>
            <person name="Oberbeckmann S."/>
            <person name="Bunk B."/>
            <person name="Jeske O."/>
            <person name="Meyerdierks A."/>
            <person name="Storesund J.E."/>
            <person name="Kallscheuer N."/>
            <person name="Luecker S."/>
            <person name="Lage O.M."/>
            <person name="Pohl T."/>
            <person name="Merkel B.J."/>
            <person name="Hornburger P."/>
            <person name="Mueller R.-W."/>
            <person name="Bruemmer F."/>
            <person name="Labrenz M."/>
            <person name="Spormann A.M."/>
            <person name="Op den Camp H."/>
            <person name="Overmann J."/>
            <person name="Amann R."/>
            <person name="Jetten M.S.M."/>
            <person name="Mascher T."/>
            <person name="Medema M.H."/>
            <person name="Devos D.P."/>
            <person name="Kaster A.-K."/>
            <person name="Ovreas L."/>
            <person name="Rohde M."/>
            <person name="Galperin M.Y."/>
            <person name="Jogler C."/>
        </authorList>
    </citation>
    <scope>NUCLEOTIDE SEQUENCE [LARGE SCALE GENOMIC DNA]</scope>
    <source>
        <strain evidence="4 5">SV_7m_r</strain>
    </source>
</reference>
<keyword evidence="2" id="KW-0472">Membrane</keyword>
<sequence>MSKPKKRKGSPPSRAYLISFGDTMTALLAFFIALNSLAHEQTGAHLYSGTGAFIRAFSSAGHVGPFQSRRSKRVIAQNERAPLYALSENLDKNQGKVGPDEKGKNERVLDREKEQFQNFLHQLEQEVDLKTLPQLSDQVVIDSFERPDSETGKLSSHASQLISDAITRLRQPNTTMEVILWANMPAAISLNKKMDELKRVRQEVESAYWMNAKQRARVKYRVKPWLFADAKRPYLSVVIGKEGK</sequence>
<keyword evidence="5" id="KW-1185">Reference proteome</keyword>
<dbReference type="InterPro" id="IPR025713">
    <property type="entry name" value="MotB-like_N_dom"/>
</dbReference>
<dbReference type="RefSeq" id="WP_145271475.1">
    <property type="nucleotide sequence ID" value="NZ_CP036272.1"/>
</dbReference>
<evidence type="ECO:0000313" key="5">
    <source>
        <dbReference type="Proteomes" id="UP000315003"/>
    </source>
</evidence>
<accession>A0A517STR8</accession>
<dbReference type="AlphaFoldDB" id="A0A517STR8"/>
<proteinExistence type="predicted"/>
<evidence type="ECO:0000256" key="1">
    <source>
        <dbReference type="ARBA" id="ARBA00004370"/>
    </source>
</evidence>